<protein>
    <submittedName>
        <fullName evidence="1">Zinc-binding dehydrogenase</fullName>
    </submittedName>
</protein>
<dbReference type="Proteomes" id="UP001623661">
    <property type="component" value="Unassembled WGS sequence"/>
</dbReference>
<organism evidence="1 2">
    <name type="scientific">Candidatus Clostridium radicumherbarum</name>
    <dbReference type="NCBI Taxonomy" id="3381662"/>
    <lineage>
        <taxon>Bacteria</taxon>
        <taxon>Bacillati</taxon>
        <taxon>Bacillota</taxon>
        <taxon>Clostridia</taxon>
        <taxon>Eubacteriales</taxon>
        <taxon>Clostridiaceae</taxon>
        <taxon>Clostridium</taxon>
    </lineage>
</organism>
<evidence type="ECO:0000313" key="2">
    <source>
        <dbReference type="Proteomes" id="UP001623661"/>
    </source>
</evidence>
<dbReference type="Pfam" id="PF13602">
    <property type="entry name" value="ADH_zinc_N_2"/>
    <property type="match status" value="1"/>
</dbReference>
<gene>
    <name evidence="1" type="ORF">ACJDUH_07955</name>
</gene>
<name>A0ABW8TR60_9CLOT</name>
<evidence type="ECO:0000313" key="1">
    <source>
        <dbReference type="EMBL" id="MFL0268032.1"/>
    </source>
</evidence>
<proteinExistence type="predicted"/>
<dbReference type="Gene3D" id="3.40.50.720">
    <property type="entry name" value="NAD(P)-binding Rossmann-like Domain"/>
    <property type="match status" value="1"/>
</dbReference>
<keyword evidence="2" id="KW-1185">Reference proteome</keyword>
<sequence length="90" mass="10429">MQPDGVYISSELGYMAQNLYLAFITSKICSKKVIFPVPTDIKRTILFIKDLIEKERFKPVIDRRYPLDKIHEAYNYVATGQKIGNVIITF</sequence>
<dbReference type="Gene3D" id="3.90.180.10">
    <property type="entry name" value="Medium-chain alcohol dehydrogenases, catalytic domain"/>
    <property type="match status" value="1"/>
</dbReference>
<comment type="caution">
    <text evidence="1">The sequence shown here is derived from an EMBL/GenBank/DDBJ whole genome shotgun (WGS) entry which is preliminary data.</text>
</comment>
<reference evidence="1 2" key="1">
    <citation type="submission" date="2024-11" db="EMBL/GenBank/DDBJ databases">
        <authorList>
            <person name="Heng Y.C."/>
            <person name="Lim A.C.H."/>
            <person name="Lee J.K.Y."/>
            <person name="Kittelmann S."/>
        </authorList>
    </citation>
    <scope>NUCLEOTIDE SEQUENCE [LARGE SCALE GENOMIC DNA]</scope>
    <source>
        <strain evidence="1 2">WILCCON 0202</strain>
    </source>
</reference>
<accession>A0ABW8TR60</accession>
<dbReference type="RefSeq" id="WP_406764614.1">
    <property type="nucleotide sequence ID" value="NZ_JBJHZY010000001.1"/>
</dbReference>
<dbReference type="EMBL" id="JBJHZY010000001">
    <property type="protein sequence ID" value="MFL0268032.1"/>
    <property type="molecule type" value="Genomic_DNA"/>
</dbReference>